<dbReference type="InterPro" id="IPR004404">
    <property type="entry name" value="DihydroxyA_deHydtase"/>
</dbReference>
<keyword evidence="5 15" id="KW-0479">Metal-binding</keyword>
<comment type="caution">
    <text evidence="15">Lacks conserved residue(s) required for the propagation of feature annotation.</text>
</comment>
<dbReference type="PANTHER" id="PTHR43661">
    <property type="entry name" value="D-XYLONATE DEHYDRATASE"/>
    <property type="match status" value="1"/>
</dbReference>
<evidence type="ECO:0000256" key="15">
    <source>
        <dbReference type="HAMAP-Rule" id="MF_00012"/>
    </source>
</evidence>
<reference evidence="19 20" key="1">
    <citation type="journal article" date="2014" name="Genome Announc.">
        <title>Draft genome sequences of eight enterohepatic helicobacter species isolated from both laboratory and wild rodents.</title>
        <authorList>
            <person name="Sheh A."/>
            <person name="Shen Z."/>
            <person name="Fox J.G."/>
        </authorList>
    </citation>
    <scope>NUCLEOTIDE SEQUENCE [LARGE SCALE GENOMIC DNA]</scope>
    <source>
        <strain evidence="19 20">ATCC 49310</strain>
    </source>
</reference>
<feature type="binding site" evidence="15">
    <location>
        <position position="120"/>
    </location>
    <ligand>
        <name>Mg(2+)</name>
        <dbReference type="ChEBI" id="CHEBI:18420"/>
    </ligand>
</feature>
<evidence type="ECO:0000313" key="20">
    <source>
        <dbReference type="Proteomes" id="UP000029861"/>
    </source>
</evidence>
<dbReference type="Proteomes" id="UP000029861">
    <property type="component" value="Unassembled WGS sequence"/>
</dbReference>
<evidence type="ECO:0000256" key="4">
    <source>
        <dbReference type="ARBA" id="ARBA00022714"/>
    </source>
</evidence>
<comment type="similarity">
    <text evidence="2 15">Belongs to the IlvD/Edd family.</text>
</comment>
<dbReference type="GO" id="GO:0004160">
    <property type="term" value="F:dihydroxy-acid dehydratase activity"/>
    <property type="evidence" value="ECO:0007669"/>
    <property type="project" value="UniProtKB-UniRule"/>
</dbReference>
<evidence type="ECO:0000256" key="3">
    <source>
        <dbReference type="ARBA" id="ARBA00022605"/>
    </source>
</evidence>
<dbReference type="Pfam" id="PF24877">
    <property type="entry name" value="ILV_EDD_C"/>
    <property type="match status" value="1"/>
</dbReference>
<evidence type="ECO:0000256" key="13">
    <source>
        <dbReference type="ARBA" id="ARBA00029437"/>
    </source>
</evidence>
<dbReference type="FunFam" id="3.50.30.80:FF:000001">
    <property type="entry name" value="Dihydroxy-acid dehydratase"/>
    <property type="match status" value="1"/>
</dbReference>
<dbReference type="InterPro" id="IPR042096">
    <property type="entry name" value="Dihydro-acid_dehy_C"/>
</dbReference>
<evidence type="ECO:0000256" key="1">
    <source>
        <dbReference type="ARBA" id="ARBA00001946"/>
    </source>
</evidence>
<evidence type="ECO:0000256" key="2">
    <source>
        <dbReference type="ARBA" id="ARBA00006486"/>
    </source>
</evidence>
<dbReference type="UniPathway" id="UPA00049">
    <property type="reaction ID" value="UER00061"/>
</dbReference>
<evidence type="ECO:0000259" key="17">
    <source>
        <dbReference type="Pfam" id="PF00920"/>
    </source>
</evidence>
<comment type="cofactor">
    <cofactor evidence="1 15">
        <name>Mg(2+)</name>
        <dbReference type="ChEBI" id="CHEBI:18420"/>
    </cofactor>
</comment>
<dbReference type="PANTHER" id="PTHR43661:SF3">
    <property type="entry name" value="D-XYLONATE DEHYDRATASE YAGF-RELATED"/>
    <property type="match status" value="1"/>
</dbReference>
<dbReference type="GO" id="GO:0005829">
    <property type="term" value="C:cytosol"/>
    <property type="evidence" value="ECO:0007669"/>
    <property type="project" value="TreeGrafter"/>
</dbReference>
<feature type="active site" description="Proton acceptor" evidence="15">
    <location>
        <position position="593"/>
    </location>
</feature>
<keyword evidence="8 15" id="KW-0411">Iron-sulfur</keyword>
<feature type="modified residue" description="N6-carboxylysine" evidence="15">
    <location>
        <position position="121"/>
    </location>
</feature>
<evidence type="ECO:0000256" key="8">
    <source>
        <dbReference type="ARBA" id="ARBA00023014"/>
    </source>
</evidence>
<dbReference type="InterPro" id="IPR020558">
    <property type="entry name" value="DiOHA_6PGluconate_deHydtase_CS"/>
</dbReference>
<dbReference type="InterPro" id="IPR037237">
    <property type="entry name" value="IlvD/EDD_N"/>
</dbReference>
<dbReference type="PROSITE" id="PS00886">
    <property type="entry name" value="ILVD_EDD_1"/>
    <property type="match status" value="1"/>
</dbReference>
<dbReference type="InterPro" id="IPR000581">
    <property type="entry name" value="ILV_EDD_N"/>
</dbReference>
<dbReference type="EC" id="4.2.1.9" evidence="14 15"/>
<dbReference type="AlphaFoldDB" id="A0A4U8T9G7"/>
<feature type="binding site" evidence="15">
    <location>
        <position position="78"/>
    </location>
    <ligand>
        <name>Mg(2+)</name>
        <dbReference type="ChEBI" id="CHEBI:18420"/>
    </ligand>
</feature>
<sequence length="688" mass="73053">MRSDVIKQGYQRAPHRSLLRATGLKDEDFDKPFIGVANSYIDIIPGHFFLNKYAEIIKEEIRKAGGVPFEFNTIGVDDGIAMGHNGMLYSLPSRELIADCIETVMNAHSLDAMICIPNCDKIVPGMLMGALRVNVPTIFVSGGPMMAGKLSDGSVLDLNSAFEAVGAFESGKIDEKRLHEIECNACPGGGSCSGMFTANSMNTLCEAMGVALPGNGTIPALTPEREELLRKAARRIVEIALDSQKSEQFRFRNILNHKAVHNAFVVDMAMGGSTNTVLHMLAIAKEAEVDFNLSDINNIASKVAHIAKIAPALSSVHMEDINRAGGVNAVMHEVAKRNSACTQSLNDFGGSARSFASSKLPSPHLEKHSNLTHNPRISESNSSDSVASSESSGLDSHQGFAQSNNSVRSTLESVVGGLGGQRGDKGSDFASVATATDPHLHIQAPLSPLEKEAQASVLHLDALTITGETLGKRIKNAQITDTEIIHTNENAYSQVGGLKILFGNLAQQGAVLKVAAVAESMKEFKGKAICFNSQAEAIKGIAGGKVKAGNVVVIRYEGPKGGPGMQEMLSPTSLIMGMGLGECVALITDGRFSGATRGACIGHISPEAAEGGLIALIEDGDEIEISVSRGELNLLVDSKELESRKAKWQEQGVAKAIMANKNITSKWLKRYSLLVSNAANGAVLKTEL</sequence>
<feature type="compositionally biased region" description="Low complexity" evidence="16">
    <location>
        <begin position="378"/>
        <end position="396"/>
    </location>
</feature>
<comment type="caution">
    <text evidence="19">The sequence shown here is derived from an EMBL/GenBank/DDBJ whole genome shotgun (WGS) entry which is preliminary data.</text>
</comment>
<dbReference type="HAMAP" id="MF_00012">
    <property type="entry name" value="IlvD"/>
    <property type="match status" value="1"/>
</dbReference>
<evidence type="ECO:0000256" key="6">
    <source>
        <dbReference type="ARBA" id="ARBA00022842"/>
    </source>
</evidence>
<keyword evidence="10 15" id="KW-0100">Branched-chain amino acid biosynthesis</keyword>
<dbReference type="GO" id="GO:0009099">
    <property type="term" value="P:L-valine biosynthetic process"/>
    <property type="evidence" value="ECO:0007669"/>
    <property type="project" value="UniProtKB-UniRule"/>
</dbReference>
<organism evidence="19 20">
    <name type="scientific">Helicobacter trogontum</name>
    <dbReference type="NCBI Taxonomy" id="50960"/>
    <lineage>
        <taxon>Bacteria</taxon>
        <taxon>Pseudomonadati</taxon>
        <taxon>Campylobacterota</taxon>
        <taxon>Epsilonproteobacteria</taxon>
        <taxon>Campylobacterales</taxon>
        <taxon>Helicobacteraceae</taxon>
        <taxon>Helicobacter</taxon>
    </lineage>
</organism>
<comment type="catalytic activity">
    <reaction evidence="11">
        <text>(2R)-2,3-dihydroxy-3-methylbutanoate = 3-methyl-2-oxobutanoate + H2O</text>
        <dbReference type="Rhea" id="RHEA:24809"/>
        <dbReference type="ChEBI" id="CHEBI:11851"/>
        <dbReference type="ChEBI" id="CHEBI:15377"/>
        <dbReference type="ChEBI" id="CHEBI:49072"/>
        <dbReference type="EC" id="4.2.1.9"/>
    </reaction>
    <physiologicalReaction direction="left-to-right" evidence="11">
        <dbReference type="Rhea" id="RHEA:24810"/>
    </physiologicalReaction>
</comment>
<accession>A0A4U8T9G7</accession>
<feature type="domain" description="Dihydroxy-acid/6-phosphogluconate dehydratase C-terminal" evidence="18">
    <location>
        <begin position="483"/>
        <end position="682"/>
    </location>
</feature>
<evidence type="ECO:0000256" key="5">
    <source>
        <dbReference type="ARBA" id="ARBA00022723"/>
    </source>
</evidence>
<dbReference type="RefSeq" id="WP_034321588.1">
    <property type="nucleotide sequence ID" value="NZ_JRPK02000036.1"/>
</dbReference>
<comment type="pathway">
    <text evidence="12 15">Amino-acid biosynthesis; L-valine biosynthesis; L-valine from pyruvate: step 3/4.</text>
</comment>
<evidence type="ECO:0000256" key="14">
    <source>
        <dbReference type="ARBA" id="ARBA00029490"/>
    </source>
</evidence>
<keyword evidence="9 15" id="KW-0456">Lyase</keyword>
<dbReference type="Gene3D" id="3.50.30.80">
    <property type="entry name" value="IlvD/EDD C-terminal domain-like"/>
    <property type="match status" value="1"/>
</dbReference>
<dbReference type="GO" id="GO:0009097">
    <property type="term" value="P:isoleucine biosynthetic process"/>
    <property type="evidence" value="ECO:0007669"/>
    <property type="project" value="UniProtKB-UniRule"/>
</dbReference>
<proteinExistence type="inferred from homology"/>
<dbReference type="Pfam" id="PF00920">
    <property type="entry name" value="ILVD_EDD_N"/>
    <property type="match status" value="1"/>
</dbReference>
<dbReference type="InterPro" id="IPR056740">
    <property type="entry name" value="ILV_EDD_C"/>
</dbReference>
<dbReference type="STRING" id="50960.LS81_08720"/>
<feature type="domain" description="Dihydroxy-acid/6-phosphogluconate dehydratase N-terminal" evidence="17">
    <location>
        <begin position="31"/>
        <end position="337"/>
    </location>
</feature>
<evidence type="ECO:0000259" key="18">
    <source>
        <dbReference type="Pfam" id="PF24877"/>
    </source>
</evidence>
<comment type="function">
    <text evidence="15">Functions in the biosynthesis of branched-chain amino acids. Catalyzes the dehydration of (2R,3R)-2,3-dihydroxy-3-methylpentanoate (2,3-dihydroxy-3-methylvalerate) into 2-oxo-3-methylpentanoate (2-oxo-3-methylvalerate) and of (2R)-2,3-dihydroxy-3-methylbutanoate (2,3-dihydroxyisovalerate) into 2-oxo-3-methylbutanoate (2-oxoisovalerate), the penultimate precursor to L-isoleucine and L-valine, respectively.</text>
</comment>
<keyword evidence="6 15" id="KW-0460">Magnesium</keyword>
<dbReference type="GO" id="GO:0000287">
    <property type="term" value="F:magnesium ion binding"/>
    <property type="evidence" value="ECO:0007669"/>
    <property type="project" value="UniProtKB-UniRule"/>
</dbReference>
<evidence type="ECO:0000256" key="7">
    <source>
        <dbReference type="ARBA" id="ARBA00023004"/>
    </source>
</evidence>
<evidence type="ECO:0000313" key="19">
    <source>
        <dbReference type="EMBL" id="TLD96274.1"/>
    </source>
</evidence>
<comment type="subunit">
    <text evidence="15">Homodimer.</text>
</comment>
<dbReference type="GO" id="GO:0051537">
    <property type="term" value="F:2 iron, 2 sulfur cluster binding"/>
    <property type="evidence" value="ECO:0007669"/>
    <property type="project" value="UniProtKB-UniRule"/>
</dbReference>
<feature type="region of interest" description="Disordered" evidence="16">
    <location>
        <begin position="356"/>
        <end position="406"/>
    </location>
</feature>
<feature type="binding site" evidence="15">
    <location>
        <position position="567"/>
    </location>
    <ligand>
        <name>Mg(2+)</name>
        <dbReference type="ChEBI" id="CHEBI:18420"/>
    </ligand>
</feature>
<comment type="pathway">
    <text evidence="13 15">Amino-acid biosynthesis; L-isoleucine biosynthesis; L-isoleucine from 2-oxobutanoate: step 3/4.</text>
</comment>
<evidence type="ECO:0000256" key="12">
    <source>
        <dbReference type="ARBA" id="ARBA00029436"/>
    </source>
</evidence>
<name>A0A4U8T9G7_9HELI</name>
<comment type="catalytic activity">
    <reaction evidence="15">
        <text>(2R,3R)-2,3-dihydroxy-3-methylpentanoate = (S)-3-methyl-2-oxopentanoate + H2O</text>
        <dbReference type="Rhea" id="RHEA:27694"/>
        <dbReference type="ChEBI" id="CHEBI:15377"/>
        <dbReference type="ChEBI" id="CHEBI:35146"/>
        <dbReference type="ChEBI" id="CHEBI:49258"/>
        <dbReference type="EC" id="4.2.1.9"/>
    </reaction>
</comment>
<gene>
    <name evidence="15" type="primary">ilvD</name>
    <name evidence="19" type="ORF">LS80_008620</name>
</gene>
<dbReference type="SUPFAM" id="SSF52016">
    <property type="entry name" value="LeuD/IlvD-like"/>
    <property type="match status" value="1"/>
</dbReference>
<dbReference type="PROSITE" id="PS00887">
    <property type="entry name" value="ILVD_EDD_2"/>
    <property type="match status" value="1"/>
</dbReference>
<comment type="cofactor">
    <cofactor evidence="15">
        <name>[2Fe-2S] cluster</name>
        <dbReference type="ChEBI" id="CHEBI:190135"/>
    </cofactor>
    <text evidence="15">Binds 1 [2Fe-2S] cluster per subunit. This cluster acts as a Lewis acid cofactor.</text>
</comment>
<keyword evidence="4 15" id="KW-0001">2Fe-2S</keyword>
<dbReference type="SUPFAM" id="SSF143975">
    <property type="entry name" value="IlvD/EDD N-terminal domain-like"/>
    <property type="match status" value="1"/>
</dbReference>
<protein>
    <recommendedName>
        <fullName evidence="14 15">Dihydroxy-acid dehydratase</fullName>
        <shortName evidence="15">DAD</shortName>
        <ecNumber evidence="14 15">4.2.1.9</ecNumber>
    </recommendedName>
</protein>
<evidence type="ECO:0000256" key="11">
    <source>
        <dbReference type="ARBA" id="ARBA00029304"/>
    </source>
</evidence>
<keyword evidence="3 15" id="KW-0028">Amino-acid biosynthesis</keyword>
<dbReference type="UniPathway" id="UPA00047">
    <property type="reaction ID" value="UER00057"/>
</dbReference>
<evidence type="ECO:0000256" key="16">
    <source>
        <dbReference type="SAM" id="MobiDB-lite"/>
    </source>
</evidence>
<evidence type="ECO:0000256" key="9">
    <source>
        <dbReference type="ARBA" id="ARBA00023239"/>
    </source>
</evidence>
<evidence type="ECO:0000256" key="10">
    <source>
        <dbReference type="ARBA" id="ARBA00023304"/>
    </source>
</evidence>
<dbReference type="EMBL" id="JRPK02000036">
    <property type="protein sequence ID" value="TLD96274.1"/>
    <property type="molecule type" value="Genomic_DNA"/>
</dbReference>
<keyword evidence="7 15" id="KW-0408">Iron</keyword>
<feature type="binding site" description="via carbamate group" evidence="15">
    <location>
        <position position="121"/>
    </location>
    <ligand>
        <name>Mg(2+)</name>
        <dbReference type="ChEBI" id="CHEBI:18420"/>
    </ligand>
</feature>